<dbReference type="InterPro" id="IPR014710">
    <property type="entry name" value="RmlC-like_jellyroll"/>
</dbReference>
<comment type="caution">
    <text evidence="3">The sequence shown here is derived from an EMBL/GenBank/DDBJ whole genome shotgun (WGS) entry which is preliminary data.</text>
</comment>
<dbReference type="EMBL" id="JXXE01000032">
    <property type="protein sequence ID" value="KIZ47910.1"/>
    <property type="molecule type" value="Genomic_DNA"/>
</dbReference>
<dbReference type="InterPro" id="IPR011051">
    <property type="entry name" value="RmlC_Cupin_sf"/>
</dbReference>
<dbReference type="Pfam" id="PF07883">
    <property type="entry name" value="Cupin_2"/>
    <property type="match status" value="1"/>
</dbReference>
<evidence type="ECO:0000256" key="1">
    <source>
        <dbReference type="SAM" id="MobiDB-lite"/>
    </source>
</evidence>
<reference evidence="3 4" key="1">
    <citation type="submission" date="2014-11" db="EMBL/GenBank/DDBJ databases">
        <title>Genomics and ecophysiology of heterotrophic nitrogen fixing bacteria isolated from estuarine surface water.</title>
        <authorList>
            <person name="Bentzon-Tilia M."/>
            <person name="Severin I."/>
            <person name="Hansen L.H."/>
            <person name="Riemann L."/>
        </authorList>
    </citation>
    <scope>NUCLEOTIDE SEQUENCE [LARGE SCALE GENOMIC DNA]</scope>
    <source>
        <strain evidence="3 4">BAL398</strain>
    </source>
</reference>
<dbReference type="PATRIC" id="fig|1076.23.peg.3849"/>
<proteinExistence type="predicted"/>
<dbReference type="AlphaFoldDB" id="A0A0D7F531"/>
<dbReference type="SUPFAM" id="SSF51182">
    <property type="entry name" value="RmlC-like cupins"/>
    <property type="match status" value="1"/>
</dbReference>
<accession>A0A0D7F531</accession>
<evidence type="ECO:0000313" key="3">
    <source>
        <dbReference type="EMBL" id="KIZ47910.1"/>
    </source>
</evidence>
<evidence type="ECO:0000313" key="4">
    <source>
        <dbReference type="Proteomes" id="UP000032515"/>
    </source>
</evidence>
<dbReference type="OrthoDB" id="1551122at2"/>
<evidence type="ECO:0000259" key="2">
    <source>
        <dbReference type="Pfam" id="PF07883"/>
    </source>
</evidence>
<dbReference type="Gene3D" id="2.60.120.10">
    <property type="entry name" value="Jelly Rolls"/>
    <property type="match status" value="1"/>
</dbReference>
<feature type="region of interest" description="Disordered" evidence="1">
    <location>
        <begin position="1"/>
        <end position="30"/>
    </location>
</feature>
<sequence length="169" mass="18757">MAMDEATADRAAAQVAPTVQHQQPGIRTAAGPGRWHGVDVMAYKQDDAAPFRAVTRQVLFADPRLACEWRYFEVAKDGYSTLERHDHVHAVMIHRGRGQCLVGRHIGDVAVGDLVFIPPLTWHQFRANAGDMLGFLCLVNAERDRPQLPGEEDLAALRQDSDVASFIRC</sequence>
<dbReference type="Proteomes" id="UP000032515">
    <property type="component" value="Unassembled WGS sequence"/>
</dbReference>
<organism evidence="3 4">
    <name type="scientific">Rhodopseudomonas palustris</name>
    <dbReference type="NCBI Taxonomy" id="1076"/>
    <lineage>
        <taxon>Bacteria</taxon>
        <taxon>Pseudomonadati</taxon>
        <taxon>Pseudomonadota</taxon>
        <taxon>Alphaproteobacteria</taxon>
        <taxon>Hyphomicrobiales</taxon>
        <taxon>Nitrobacteraceae</taxon>
        <taxon>Rhodopseudomonas</taxon>
    </lineage>
</organism>
<dbReference type="RefSeq" id="WP_044404896.1">
    <property type="nucleotide sequence ID" value="NZ_JXXE01000032.1"/>
</dbReference>
<dbReference type="InterPro" id="IPR013096">
    <property type="entry name" value="Cupin_2"/>
</dbReference>
<feature type="domain" description="Cupin type-2" evidence="2">
    <location>
        <begin position="71"/>
        <end position="131"/>
    </location>
</feature>
<gene>
    <name evidence="3" type="ORF">OO17_01735</name>
</gene>
<feature type="compositionally biased region" description="Low complexity" evidence="1">
    <location>
        <begin position="1"/>
        <end position="16"/>
    </location>
</feature>
<dbReference type="CDD" id="cd02222">
    <property type="entry name" value="cupin_TM1459-like"/>
    <property type="match status" value="1"/>
</dbReference>
<protein>
    <submittedName>
        <fullName evidence="3">Cupin</fullName>
    </submittedName>
</protein>
<name>A0A0D7F531_RHOPL</name>